<evidence type="ECO:0000256" key="4">
    <source>
        <dbReference type="ARBA" id="ARBA00022692"/>
    </source>
</evidence>
<feature type="domain" description="Major facilitator superfamily (MFS) profile" evidence="8">
    <location>
        <begin position="7"/>
        <end position="384"/>
    </location>
</feature>
<evidence type="ECO:0000256" key="2">
    <source>
        <dbReference type="ARBA" id="ARBA00022448"/>
    </source>
</evidence>
<evidence type="ECO:0000256" key="1">
    <source>
        <dbReference type="ARBA" id="ARBA00004651"/>
    </source>
</evidence>
<keyword evidence="2" id="KW-0813">Transport</keyword>
<dbReference type="GO" id="GO:0005886">
    <property type="term" value="C:plasma membrane"/>
    <property type="evidence" value="ECO:0007669"/>
    <property type="project" value="UniProtKB-SubCell"/>
</dbReference>
<evidence type="ECO:0000313" key="9">
    <source>
        <dbReference type="EMBL" id="EMT50552.1"/>
    </source>
</evidence>
<feature type="transmembrane region" description="Helical" evidence="7">
    <location>
        <begin position="361"/>
        <end position="379"/>
    </location>
</feature>
<dbReference type="STRING" id="1300222.I532_21830"/>
<evidence type="ECO:0000256" key="5">
    <source>
        <dbReference type="ARBA" id="ARBA00022989"/>
    </source>
</evidence>
<dbReference type="PROSITE" id="PS50850">
    <property type="entry name" value="MFS"/>
    <property type="match status" value="1"/>
</dbReference>
<name>M8DB38_9BACL</name>
<evidence type="ECO:0000313" key="10">
    <source>
        <dbReference type="Proteomes" id="UP000012081"/>
    </source>
</evidence>
<gene>
    <name evidence="9" type="ORF">I532_21830</name>
</gene>
<organism evidence="9 10">
    <name type="scientific">Brevibacillus borstelensis AK1</name>
    <dbReference type="NCBI Taxonomy" id="1300222"/>
    <lineage>
        <taxon>Bacteria</taxon>
        <taxon>Bacillati</taxon>
        <taxon>Bacillota</taxon>
        <taxon>Bacilli</taxon>
        <taxon>Bacillales</taxon>
        <taxon>Paenibacillaceae</taxon>
        <taxon>Brevibacillus</taxon>
    </lineage>
</organism>
<evidence type="ECO:0000256" key="6">
    <source>
        <dbReference type="ARBA" id="ARBA00023136"/>
    </source>
</evidence>
<dbReference type="OrthoDB" id="1650886at2"/>
<dbReference type="AlphaFoldDB" id="M8DB38"/>
<comment type="subcellular location">
    <subcellularLocation>
        <location evidence="1">Cell membrane</location>
        <topology evidence="1">Multi-pass membrane protein</topology>
    </subcellularLocation>
</comment>
<dbReference type="GO" id="GO:0015212">
    <property type="term" value="F:cytidine transmembrane transporter activity"/>
    <property type="evidence" value="ECO:0007669"/>
    <property type="project" value="TreeGrafter"/>
</dbReference>
<keyword evidence="3" id="KW-1003">Cell membrane</keyword>
<keyword evidence="5 7" id="KW-1133">Transmembrane helix</keyword>
<dbReference type="PANTHER" id="PTHR23522:SF4">
    <property type="entry name" value="NUCLEOSIDE PERMEASE NUPG-RELATED"/>
    <property type="match status" value="1"/>
</dbReference>
<keyword evidence="10" id="KW-1185">Reference proteome</keyword>
<protein>
    <submittedName>
        <fullName evidence="9">Maltose permease</fullName>
    </submittedName>
</protein>
<dbReference type="GO" id="GO:0015213">
    <property type="term" value="F:uridine transmembrane transporter activity"/>
    <property type="evidence" value="ECO:0007669"/>
    <property type="project" value="TreeGrafter"/>
</dbReference>
<evidence type="ECO:0000256" key="7">
    <source>
        <dbReference type="SAM" id="Phobius"/>
    </source>
</evidence>
<dbReference type="InterPro" id="IPR024989">
    <property type="entry name" value="MFS_assoc_dom"/>
</dbReference>
<dbReference type="InterPro" id="IPR036259">
    <property type="entry name" value="MFS_trans_sf"/>
</dbReference>
<feature type="transmembrane region" description="Helical" evidence="7">
    <location>
        <begin position="159"/>
        <end position="176"/>
    </location>
</feature>
<feature type="transmembrane region" description="Helical" evidence="7">
    <location>
        <begin position="291"/>
        <end position="311"/>
    </location>
</feature>
<dbReference type="EMBL" id="APBN01000014">
    <property type="protein sequence ID" value="EMT50552.1"/>
    <property type="molecule type" value="Genomic_DNA"/>
</dbReference>
<accession>M8DB38</accession>
<sequence length="395" mass="43208">MEGKVGRHMSLCALYLFIYYGYGALYPLITQYYQSIQLTGTQIGIISAVTPVVSMVTQPIWGMICDRFQIRKPVLMLALVASGLVGLLFPAVSTFALVFLMYVLLSIFQSALVPISDSMALGYAKQHHLQFGDIRLWGAVGFAVAALLTGLALEQWGTGSIFVSYCAASLIAVWFLRNIPDNTESAPRIGGSLLQGVMELMKLPHYVLFLIASFFIYGAINAHNIWFSLYYQHIGGSVAGIGLAFMLFAGSEAPFMKLASFFVRRFGLELTILLAGTVSAMRWLWYSSAPGTTFVIAFFFLQGLSVGFYLATASQFVRDNTPASLQVTALSLFVSIGNGLGSMTCNLVGGWIKDLSSILETYLFFGIATALGLIPLLVIRYGPWKQPRFAQSSHL</sequence>
<dbReference type="Gene3D" id="1.20.1250.20">
    <property type="entry name" value="MFS general substrate transporter like domains"/>
    <property type="match status" value="2"/>
</dbReference>
<feature type="transmembrane region" description="Helical" evidence="7">
    <location>
        <begin position="99"/>
        <end position="124"/>
    </location>
</feature>
<proteinExistence type="predicted"/>
<evidence type="ECO:0000259" key="8">
    <source>
        <dbReference type="PROSITE" id="PS50850"/>
    </source>
</evidence>
<feature type="transmembrane region" description="Helical" evidence="7">
    <location>
        <begin position="203"/>
        <end position="223"/>
    </location>
</feature>
<feature type="transmembrane region" description="Helical" evidence="7">
    <location>
        <begin position="323"/>
        <end position="341"/>
    </location>
</feature>
<dbReference type="PATRIC" id="fig|1300222.3.peg.4585"/>
<dbReference type="SUPFAM" id="SSF103473">
    <property type="entry name" value="MFS general substrate transporter"/>
    <property type="match status" value="1"/>
</dbReference>
<comment type="caution">
    <text evidence="9">The sequence shown here is derived from an EMBL/GenBank/DDBJ whole genome shotgun (WGS) entry which is preliminary data.</text>
</comment>
<dbReference type="Proteomes" id="UP000012081">
    <property type="component" value="Unassembled WGS sequence"/>
</dbReference>
<dbReference type="InterPro" id="IPR020846">
    <property type="entry name" value="MFS_dom"/>
</dbReference>
<feature type="transmembrane region" description="Helical" evidence="7">
    <location>
        <begin position="262"/>
        <end position="285"/>
    </location>
</feature>
<dbReference type="RefSeq" id="WP_003391278.1">
    <property type="nucleotide sequence ID" value="NZ_APBN01000014.1"/>
</dbReference>
<reference evidence="9 10" key="1">
    <citation type="submission" date="2013-03" db="EMBL/GenBank/DDBJ databases">
        <title>Assembly of a new bacterial strain Brevibacillus borstelensis AK1.</title>
        <authorList>
            <person name="Rajan I."/>
            <person name="PoliReddy D."/>
            <person name="Sugumar T."/>
            <person name="Rathinam K."/>
            <person name="Alqarawi S."/>
            <person name="Khalil A.B."/>
            <person name="Sivakumar N."/>
        </authorList>
    </citation>
    <scope>NUCLEOTIDE SEQUENCE [LARGE SCALE GENOMIC DNA]</scope>
    <source>
        <strain evidence="9 10">AK1</strain>
    </source>
</reference>
<feature type="transmembrane region" description="Helical" evidence="7">
    <location>
        <begin position="229"/>
        <end position="250"/>
    </location>
</feature>
<dbReference type="Pfam" id="PF12832">
    <property type="entry name" value="MFS_1_like"/>
    <property type="match status" value="1"/>
</dbReference>
<keyword evidence="6 7" id="KW-0472">Membrane</keyword>
<feature type="transmembrane region" description="Helical" evidence="7">
    <location>
        <begin position="12"/>
        <end position="29"/>
    </location>
</feature>
<feature type="transmembrane region" description="Helical" evidence="7">
    <location>
        <begin position="74"/>
        <end position="93"/>
    </location>
</feature>
<keyword evidence="4 7" id="KW-0812">Transmembrane</keyword>
<feature type="transmembrane region" description="Helical" evidence="7">
    <location>
        <begin position="136"/>
        <end position="153"/>
    </location>
</feature>
<feature type="transmembrane region" description="Helical" evidence="7">
    <location>
        <begin position="41"/>
        <end position="62"/>
    </location>
</feature>
<evidence type="ECO:0000256" key="3">
    <source>
        <dbReference type="ARBA" id="ARBA00022475"/>
    </source>
</evidence>
<dbReference type="PANTHER" id="PTHR23522">
    <property type="entry name" value="BLL5896 PROTEIN"/>
    <property type="match status" value="1"/>
</dbReference>